<dbReference type="EMBL" id="CM020620">
    <property type="protein sequence ID" value="KAK1868751.1"/>
    <property type="molecule type" value="Genomic_DNA"/>
</dbReference>
<name>A0ACC3CFI5_PYRYE</name>
<comment type="caution">
    <text evidence="1">The sequence shown here is derived from an EMBL/GenBank/DDBJ whole genome shotgun (WGS) entry which is preliminary data.</text>
</comment>
<accession>A0ACC3CFI5</accession>
<keyword evidence="2" id="KW-1185">Reference proteome</keyword>
<reference evidence="1" key="1">
    <citation type="submission" date="2019-11" db="EMBL/GenBank/DDBJ databases">
        <title>Nori genome reveals adaptations in red seaweeds to the harsh intertidal environment.</title>
        <authorList>
            <person name="Wang D."/>
            <person name="Mao Y."/>
        </authorList>
    </citation>
    <scope>NUCLEOTIDE SEQUENCE</scope>
    <source>
        <tissue evidence="1">Gametophyte</tissue>
    </source>
</reference>
<evidence type="ECO:0000313" key="1">
    <source>
        <dbReference type="EMBL" id="KAK1868751.1"/>
    </source>
</evidence>
<protein>
    <submittedName>
        <fullName evidence="1">Uncharacterized protein</fullName>
    </submittedName>
</protein>
<organism evidence="1 2">
    <name type="scientific">Pyropia yezoensis</name>
    <name type="common">Susabi-nori</name>
    <name type="synonym">Porphyra yezoensis</name>
    <dbReference type="NCBI Taxonomy" id="2788"/>
    <lineage>
        <taxon>Eukaryota</taxon>
        <taxon>Rhodophyta</taxon>
        <taxon>Bangiophyceae</taxon>
        <taxon>Bangiales</taxon>
        <taxon>Bangiaceae</taxon>
        <taxon>Pyropia</taxon>
    </lineage>
</organism>
<dbReference type="Proteomes" id="UP000798662">
    <property type="component" value="Chromosome 3"/>
</dbReference>
<evidence type="ECO:0000313" key="2">
    <source>
        <dbReference type="Proteomes" id="UP000798662"/>
    </source>
</evidence>
<proteinExistence type="predicted"/>
<gene>
    <name evidence="1" type="ORF">I4F81_011234</name>
</gene>
<sequence>MFHGHNERAVRLVANTLRLKGQGAWRLVTTPLDGVGFVASFLGQFEDIIDAHSRFRIALGELLLRAVNVESDVDAAFDAAARRKSTLDRGWQNAEYCDQWAETPTRTQYLRWRAERVGPETPDEDDPLVSFEYFASLCRVRPGIKDSEAARRRVGYRGKAKHAADMEGDGDACNKAFSLKYGLTQGVFNVVCPHVITLGFRCLFRAESVGEALSIVLERFPRLPKVIFYDVACKLDKNASVECAPFYVSMGCQQSVTDLGVPAEEQTLPPGGIVVADFARSHVVDDAAGVETLSDQEAGETTVKAMPARWVRADREGISDGPGLVARAAPDTRMIDVGDDRADELSHARAATSDGLRFASMSTSPLTEGQLDRVAAFLDLCSSTTGPRKPNKARIVLTLADMRLLAGVNWLNDEIINSFVALVNHRDSVARALAVAEPGTDPALQYSAAAVRLPRTFMFGTYFFTRLSEKIGRYDHEGVRRWGMKSSLSLETVDWIIVPVLILRSHWTLASADVRRRRFFYYDSLFGDDHHTVIPILRRWLTDEVAARLGADVAERWDVGSWPVDVHDELPAQTDSGSCGVFTLAVADCLSTGSSVAFSQEDAPVLRRRIALAISADDLTLQ</sequence>